<reference evidence="1" key="1">
    <citation type="submission" date="2013-05" db="EMBL/GenBank/DDBJ databases">
        <authorList>
            <person name="Yim A.K.Y."/>
            <person name="Chan T.F."/>
            <person name="Ji K.M."/>
            <person name="Liu X.Y."/>
            <person name="Zhou J.W."/>
            <person name="Li R.Q."/>
            <person name="Yang K.Y."/>
            <person name="Li J."/>
            <person name="Li M."/>
            <person name="Law P.T.W."/>
            <person name="Wu Y.L."/>
            <person name="Cai Z.L."/>
            <person name="Qin H."/>
            <person name="Bao Y."/>
            <person name="Leung R.K.K."/>
            <person name="Ng P.K.S."/>
            <person name="Zou J."/>
            <person name="Zhong X.J."/>
            <person name="Ran P.X."/>
            <person name="Zhong N.S."/>
            <person name="Liu Z.G."/>
            <person name="Tsui S.K.W."/>
        </authorList>
    </citation>
    <scope>NUCLEOTIDE SEQUENCE</scope>
    <source>
        <strain evidence="1">Derf</strain>
        <tissue evidence="1">Whole organism</tissue>
    </source>
</reference>
<reference evidence="1" key="2">
    <citation type="journal article" date="2022" name="Res Sq">
        <title>Comparative Genomics Reveals Insights into the Divergent Evolution of Astigmatic Mites and Household Pest Adaptations.</title>
        <authorList>
            <person name="Xiong Q."/>
            <person name="Wan A.T.-Y."/>
            <person name="Liu X.-Y."/>
            <person name="Fung C.S.-H."/>
            <person name="Xiao X."/>
            <person name="Malainual N."/>
            <person name="Hou J."/>
            <person name="Wang L."/>
            <person name="Wang M."/>
            <person name="Yang K."/>
            <person name="Cui Y."/>
            <person name="Leung E."/>
            <person name="Nong W."/>
            <person name="Shin S.-K."/>
            <person name="Au S."/>
            <person name="Jeong K.Y."/>
            <person name="Chew F.T."/>
            <person name="Hui J."/>
            <person name="Leung T.F."/>
            <person name="Tungtrongchitr A."/>
            <person name="Zhong N."/>
            <person name="Liu Z."/>
            <person name="Tsui S."/>
        </authorList>
    </citation>
    <scope>NUCLEOTIDE SEQUENCE</scope>
    <source>
        <strain evidence="1">Derf</strain>
        <tissue evidence="1">Whole organism</tissue>
    </source>
</reference>
<comment type="caution">
    <text evidence="1">The sequence shown here is derived from an EMBL/GenBank/DDBJ whole genome shotgun (WGS) entry which is preliminary data.</text>
</comment>
<evidence type="ECO:0000313" key="1">
    <source>
        <dbReference type="EMBL" id="KAH9506504.1"/>
    </source>
</evidence>
<name>A0A922HUK0_DERFA</name>
<sequence length="68" mass="7563">MIGKYALKDLVFKITCSISYRYSLETGTSDDTVAAVLATLNEVIARNPDFAKSMLKLVLLYNMCNIPN</sequence>
<protein>
    <submittedName>
        <fullName evidence="1">Plakophilin-4, variant 3</fullName>
    </submittedName>
</protein>
<dbReference type="Gene3D" id="1.25.10.10">
    <property type="entry name" value="Leucine-rich Repeat Variant"/>
    <property type="match status" value="1"/>
</dbReference>
<evidence type="ECO:0000313" key="2">
    <source>
        <dbReference type="Proteomes" id="UP000790347"/>
    </source>
</evidence>
<organism evidence="1 2">
    <name type="scientific">Dermatophagoides farinae</name>
    <name type="common">American house dust mite</name>
    <dbReference type="NCBI Taxonomy" id="6954"/>
    <lineage>
        <taxon>Eukaryota</taxon>
        <taxon>Metazoa</taxon>
        <taxon>Ecdysozoa</taxon>
        <taxon>Arthropoda</taxon>
        <taxon>Chelicerata</taxon>
        <taxon>Arachnida</taxon>
        <taxon>Acari</taxon>
        <taxon>Acariformes</taxon>
        <taxon>Sarcoptiformes</taxon>
        <taxon>Astigmata</taxon>
        <taxon>Psoroptidia</taxon>
        <taxon>Analgoidea</taxon>
        <taxon>Pyroglyphidae</taxon>
        <taxon>Dermatophagoidinae</taxon>
        <taxon>Dermatophagoides</taxon>
    </lineage>
</organism>
<accession>A0A922HUK0</accession>
<dbReference type="InterPro" id="IPR011989">
    <property type="entry name" value="ARM-like"/>
</dbReference>
<proteinExistence type="predicted"/>
<keyword evidence="2" id="KW-1185">Reference proteome</keyword>
<dbReference type="EMBL" id="ASGP02000005">
    <property type="protein sequence ID" value="KAH9506504.1"/>
    <property type="molecule type" value="Genomic_DNA"/>
</dbReference>
<gene>
    <name evidence="1" type="primary">PKP4_1</name>
    <name evidence="1" type="ORF">DERF_011232</name>
</gene>
<dbReference type="AlphaFoldDB" id="A0A922HUK0"/>
<dbReference type="Proteomes" id="UP000790347">
    <property type="component" value="Unassembled WGS sequence"/>
</dbReference>